<keyword evidence="2" id="KW-1185">Reference proteome</keyword>
<proteinExistence type="predicted"/>
<gene>
    <name evidence="1" type="ORF">ACFFRI_01315</name>
</gene>
<evidence type="ECO:0008006" key="3">
    <source>
        <dbReference type="Google" id="ProtNLM"/>
    </source>
</evidence>
<dbReference type="Proteomes" id="UP001589750">
    <property type="component" value="Unassembled WGS sequence"/>
</dbReference>
<organism evidence="1 2">
    <name type="scientific">Nocardioides plantarum</name>
    <dbReference type="NCBI Taxonomy" id="29299"/>
    <lineage>
        <taxon>Bacteria</taxon>
        <taxon>Bacillati</taxon>
        <taxon>Actinomycetota</taxon>
        <taxon>Actinomycetes</taxon>
        <taxon>Propionibacteriales</taxon>
        <taxon>Nocardioidaceae</taxon>
        <taxon>Nocardioides</taxon>
    </lineage>
</organism>
<comment type="caution">
    <text evidence="1">The sequence shown here is derived from an EMBL/GenBank/DDBJ whole genome shotgun (WGS) entry which is preliminary data.</text>
</comment>
<dbReference type="RefSeq" id="WP_379140304.1">
    <property type="nucleotide sequence ID" value="NZ_JBHMDG010000001.1"/>
</dbReference>
<evidence type="ECO:0000313" key="1">
    <source>
        <dbReference type="EMBL" id="MFB9311668.1"/>
    </source>
</evidence>
<sequence>MDATVAGRTARTLETLHALCYFAPEVNDELVALGVRTGRATYFASRSAAMGAVGGGTVAATFFVFSPSLVAKFVPAVWSAASPEAVVAARRRAVDAAYRRLLGDEALGSAEAAEAAELTRAAVAGADPAGRPLYAAHADLDWPTEPHLALWHGLTLLREYRGDGHVAALLAHGLTGLEALVTHTATGTGFTQPAAQLTRGWSEEQWAGAVASLAARGLMTDDGTLTEAGAALRTSVEAATDEMAVGPWATLGEDGRARLKEIGKPLVMRAVAAGAFPEGVFA</sequence>
<dbReference type="EMBL" id="JBHMDG010000001">
    <property type="protein sequence ID" value="MFB9311668.1"/>
    <property type="molecule type" value="Genomic_DNA"/>
</dbReference>
<protein>
    <recommendedName>
        <fullName evidence="3">SalK</fullName>
    </recommendedName>
</protein>
<evidence type="ECO:0000313" key="2">
    <source>
        <dbReference type="Proteomes" id="UP001589750"/>
    </source>
</evidence>
<accession>A0ABV5K6I4</accession>
<dbReference type="Pfam" id="PF21863">
    <property type="entry name" value="HTH_67"/>
    <property type="match status" value="1"/>
</dbReference>
<name>A0ABV5K6I4_9ACTN</name>
<dbReference type="InterPro" id="IPR054058">
    <property type="entry name" value="HTH_67"/>
</dbReference>
<reference evidence="1 2" key="1">
    <citation type="submission" date="2024-09" db="EMBL/GenBank/DDBJ databases">
        <authorList>
            <person name="Sun Q."/>
            <person name="Mori K."/>
        </authorList>
    </citation>
    <scope>NUCLEOTIDE SEQUENCE [LARGE SCALE GENOMIC DNA]</scope>
    <source>
        <strain evidence="1 2">JCM 9626</strain>
    </source>
</reference>
<dbReference type="NCBIfam" id="NF047719">
    <property type="entry name" value="SCO6745_fam_HTH"/>
    <property type="match status" value="1"/>
</dbReference>